<accession>A0ABW3C2M3</accession>
<name>A0ABW3C2M3_SPHXN</name>
<reference evidence="2" key="1">
    <citation type="journal article" date="2019" name="Int. J. Syst. Evol. Microbiol.">
        <title>The Global Catalogue of Microorganisms (GCM) 10K type strain sequencing project: providing services to taxonomists for standard genome sequencing and annotation.</title>
        <authorList>
            <consortium name="The Broad Institute Genomics Platform"/>
            <consortium name="The Broad Institute Genome Sequencing Center for Infectious Disease"/>
            <person name="Wu L."/>
            <person name="Ma J."/>
        </authorList>
    </citation>
    <scope>NUCLEOTIDE SEQUENCE [LARGE SCALE GENOMIC DNA]</scope>
    <source>
        <strain evidence="2">CCUG 52537</strain>
    </source>
</reference>
<evidence type="ECO:0000313" key="1">
    <source>
        <dbReference type="EMBL" id="MFD0848669.1"/>
    </source>
</evidence>
<evidence type="ECO:0000313" key="2">
    <source>
        <dbReference type="Proteomes" id="UP001597124"/>
    </source>
</evidence>
<gene>
    <name evidence="1" type="ORF">ACFQ00_10085</name>
</gene>
<comment type="caution">
    <text evidence="1">The sequence shown here is derived from an EMBL/GenBank/DDBJ whole genome shotgun (WGS) entry which is preliminary data.</text>
</comment>
<sequence length="90" mass="10086">MQSEAGCTTATTAFIGGLNPTYIFKQTSLGTPVRLFKRHSNRIDGADRGREARKLKSLFGEFGHILATEKEFPLKYNNLFVTHTGTTERH</sequence>
<protein>
    <submittedName>
        <fullName evidence="1">Uncharacterized protein</fullName>
    </submittedName>
</protein>
<organism evidence="1 2">
    <name type="scientific">Sphingosinicella xenopeptidilytica</name>
    <dbReference type="NCBI Taxonomy" id="364098"/>
    <lineage>
        <taxon>Bacteria</taxon>
        <taxon>Pseudomonadati</taxon>
        <taxon>Pseudomonadota</taxon>
        <taxon>Alphaproteobacteria</taxon>
        <taxon>Sphingomonadales</taxon>
        <taxon>Sphingosinicellaceae</taxon>
        <taxon>Sphingosinicella</taxon>
    </lineage>
</organism>
<proteinExistence type="predicted"/>
<dbReference type="EMBL" id="JBHTIK010000005">
    <property type="protein sequence ID" value="MFD0848669.1"/>
    <property type="molecule type" value="Genomic_DNA"/>
</dbReference>
<dbReference type="RefSeq" id="WP_381489821.1">
    <property type="nucleotide sequence ID" value="NZ_JBHTIK010000005.1"/>
</dbReference>
<dbReference type="Proteomes" id="UP001597124">
    <property type="component" value="Unassembled WGS sequence"/>
</dbReference>
<keyword evidence="2" id="KW-1185">Reference proteome</keyword>